<feature type="transmembrane region" description="Helical" evidence="6">
    <location>
        <begin position="224"/>
        <end position="242"/>
    </location>
</feature>
<dbReference type="GO" id="GO:0005886">
    <property type="term" value="C:plasma membrane"/>
    <property type="evidence" value="ECO:0007669"/>
    <property type="project" value="UniProtKB-ARBA"/>
</dbReference>
<keyword evidence="8" id="KW-1185">Reference proteome</keyword>
<evidence type="ECO:0000256" key="2">
    <source>
        <dbReference type="ARBA" id="ARBA00022475"/>
    </source>
</evidence>
<evidence type="ECO:0000313" key="7">
    <source>
        <dbReference type="EMBL" id="MBC8568860.1"/>
    </source>
</evidence>
<evidence type="ECO:0000313" key="8">
    <source>
        <dbReference type="Proteomes" id="UP000610862"/>
    </source>
</evidence>
<keyword evidence="5 6" id="KW-0472">Membrane</keyword>
<dbReference type="RefSeq" id="WP_177269795.1">
    <property type="nucleotide sequence ID" value="NZ_JACRTA010000003.1"/>
</dbReference>
<feature type="transmembrane region" description="Helical" evidence="6">
    <location>
        <begin position="67"/>
        <end position="87"/>
    </location>
</feature>
<comment type="subcellular location">
    <subcellularLocation>
        <location evidence="1">Membrane</location>
        <topology evidence="1">Multi-pass membrane protein</topology>
    </subcellularLocation>
</comment>
<dbReference type="InterPro" id="IPR003339">
    <property type="entry name" value="ABC/ECF_trnsptr_transmembrane"/>
</dbReference>
<accession>A0A926IA76</accession>
<dbReference type="EMBL" id="JACRTA010000003">
    <property type="protein sequence ID" value="MBC8568860.1"/>
    <property type="molecule type" value="Genomic_DNA"/>
</dbReference>
<evidence type="ECO:0000256" key="1">
    <source>
        <dbReference type="ARBA" id="ARBA00004141"/>
    </source>
</evidence>
<comment type="caution">
    <text evidence="7">The sequence shown here is derived from an EMBL/GenBank/DDBJ whole genome shotgun (WGS) entry which is preliminary data.</text>
</comment>
<sequence length="245" mass="27039">MAKELLASCRDGSSIILDPRTKLAVLITISIFILGGSYEGIMQYYIIILAFIPLILLLSSGKRKASVIYIVIFGGSLCLELFILSMLPSPVNYIAVTITGILLRFAPGIVMGYLLVTDTTVSEFMDAMDKLHMPRFITMPMSVMFRFFPTVAEEWSCIGDAMKMRGIGLGYRRAGHILEYRLVPMMICSVRIGEELSAAALTRGLGGPIKRTNVCDIGFHIQDIFILFVCAGAYVAQIYVLITRG</sequence>
<feature type="transmembrane region" description="Helical" evidence="6">
    <location>
        <begin position="93"/>
        <end position="116"/>
    </location>
</feature>
<dbReference type="CDD" id="cd16914">
    <property type="entry name" value="EcfT"/>
    <property type="match status" value="1"/>
</dbReference>
<reference evidence="7" key="1">
    <citation type="submission" date="2020-08" db="EMBL/GenBank/DDBJ databases">
        <title>Genome public.</title>
        <authorList>
            <person name="Liu C."/>
            <person name="Sun Q."/>
        </authorList>
    </citation>
    <scope>NUCLEOTIDE SEQUENCE</scope>
    <source>
        <strain evidence="7">NSJ-24</strain>
    </source>
</reference>
<evidence type="ECO:0000256" key="5">
    <source>
        <dbReference type="ARBA" id="ARBA00023136"/>
    </source>
</evidence>
<keyword evidence="2" id="KW-1003">Cell membrane</keyword>
<proteinExistence type="predicted"/>
<evidence type="ECO:0000256" key="3">
    <source>
        <dbReference type="ARBA" id="ARBA00022692"/>
    </source>
</evidence>
<dbReference type="Proteomes" id="UP000610862">
    <property type="component" value="Unassembled WGS sequence"/>
</dbReference>
<dbReference type="PANTHER" id="PTHR34857">
    <property type="entry name" value="SLL0384 PROTEIN"/>
    <property type="match status" value="1"/>
</dbReference>
<dbReference type="AlphaFoldDB" id="A0A926IA76"/>
<dbReference type="InterPro" id="IPR051611">
    <property type="entry name" value="ECF_transporter_component"/>
</dbReference>
<organism evidence="7 8">
    <name type="scientific">Lentihominibacter hominis</name>
    <dbReference type="NCBI Taxonomy" id="2763645"/>
    <lineage>
        <taxon>Bacteria</taxon>
        <taxon>Bacillati</taxon>
        <taxon>Bacillota</taxon>
        <taxon>Clostridia</taxon>
        <taxon>Peptostreptococcales</taxon>
        <taxon>Anaerovoracaceae</taxon>
        <taxon>Lentihominibacter</taxon>
    </lineage>
</organism>
<dbReference type="Pfam" id="PF02361">
    <property type="entry name" value="CbiQ"/>
    <property type="match status" value="1"/>
</dbReference>
<feature type="transmembrane region" description="Helical" evidence="6">
    <location>
        <begin position="44"/>
        <end position="60"/>
    </location>
</feature>
<name>A0A926IA76_9FIRM</name>
<dbReference type="PANTHER" id="PTHR34857:SF2">
    <property type="entry name" value="SLL0384 PROTEIN"/>
    <property type="match status" value="1"/>
</dbReference>
<keyword evidence="3 6" id="KW-0812">Transmembrane</keyword>
<gene>
    <name evidence="7" type="ORF">H8692_08825</name>
</gene>
<keyword evidence="4 6" id="KW-1133">Transmembrane helix</keyword>
<evidence type="ECO:0000256" key="4">
    <source>
        <dbReference type="ARBA" id="ARBA00022989"/>
    </source>
</evidence>
<evidence type="ECO:0000256" key="6">
    <source>
        <dbReference type="SAM" id="Phobius"/>
    </source>
</evidence>
<protein>
    <submittedName>
        <fullName evidence="7">Energy-coupling factor transporter transmembrane protein EcfT</fullName>
    </submittedName>
</protein>